<dbReference type="Gene3D" id="3.90.550.10">
    <property type="entry name" value="Spore Coat Polysaccharide Biosynthesis Protein SpsA, Chain A"/>
    <property type="match status" value="1"/>
</dbReference>
<evidence type="ECO:0000313" key="2">
    <source>
        <dbReference type="EMBL" id="OME86471.1"/>
    </source>
</evidence>
<dbReference type="SUPFAM" id="SSF53448">
    <property type="entry name" value="Nucleotide-diphospho-sugar transferases"/>
    <property type="match status" value="1"/>
</dbReference>
<sequence>MMLKNIRITNNHPKKEKAILGVIIPFRFTTSRPDALNRISNIFKNPRPIEVRLYLVDSGSPEEEAKKVRELCVANNVEYIYIDTRNEMFSAGKARDIGAIYSNTDFITFQDIDCLPYGNFYNDLLNEIVNEELNTNQNDFFVIPCLFLTEKGSELYLNTPVDNRRELFYRNYFYGNSELIKSFALSASSIVVHRLHYLSIGGHNKIFRGHGFEDFELLHRASTYSNKYKRPRNYYTDKKDWDHPDYEGFRSMFRLYGDLLMSKGIFTCHIWHPTKTLELSYRSASKKNAELLTESMKDFDKNGINPQPLPDINRGKTLALGKENNAFYKSIWQVLPQFGVVEYVSEDKFNDAEEIVTFIKKYNYNRVLMPNPYGNPKRLEMYQGLKKAGIEYVVMDRGALPESVFFDSNGFNADSSSYDSDKWDFDLAPEEEESVNNYIQSERTSSITLEEQGNRVGADYLAEKLSISPYKKVLFIPFQRPSDTVIKYFSGSVSDMRGFIDFVEDLSLNLSDDWVVLAKKHPLEKEKPDSNRIVFVEDSTHIKDLLELADAVLLINSGVGVLSMIFEKPVLYVGDVFYAHPEINRKVSTPKEALAILDNLFVVNSDKTRRFVNYLINKFYSFGIFENEIVEKDDGSHFNITRKIQFYKIRVPGSPERRLTIRTRHLIDTSAPAYARYRAYLQNHKKKKKITNESSSTAIWFLRQLIKLFVNPRKFIKDFRGWVRKKKLI</sequence>
<protein>
    <recommendedName>
        <fullName evidence="1">Glycosyltransferase 2-like prokaryotic type domain-containing protein</fullName>
    </recommendedName>
</protein>
<evidence type="ECO:0000259" key="1">
    <source>
        <dbReference type="Pfam" id="PF10111"/>
    </source>
</evidence>
<comment type="caution">
    <text evidence="2">The sequence shown here is derived from an EMBL/GenBank/DDBJ whole genome shotgun (WGS) entry which is preliminary data.</text>
</comment>
<gene>
    <name evidence="2" type="ORF">BK123_32680</name>
</gene>
<dbReference type="STRING" id="1401.BK123_32680"/>
<reference evidence="2 3" key="1">
    <citation type="submission" date="2016-11" db="EMBL/GenBank/DDBJ databases">
        <title>Paenibacillus species isolates.</title>
        <authorList>
            <person name="Beno S.M."/>
        </authorList>
    </citation>
    <scope>NUCLEOTIDE SEQUENCE [LARGE SCALE GENOMIC DNA]</scope>
    <source>
        <strain evidence="2 3">FSL F4-0100</strain>
    </source>
</reference>
<organism evidence="2 3">
    <name type="scientific">Paenibacillus lautus</name>
    <name type="common">Bacillus lautus</name>
    <dbReference type="NCBI Taxonomy" id="1401"/>
    <lineage>
        <taxon>Bacteria</taxon>
        <taxon>Bacillati</taxon>
        <taxon>Bacillota</taxon>
        <taxon>Bacilli</taxon>
        <taxon>Bacillales</taxon>
        <taxon>Paenibacillaceae</taxon>
        <taxon>Paenibacillus</taxon>
    </lineage>
</organism>
<name>A0A1R1ALM9_PAELA</name>
<accession>A0A1R1ALM9</accession>
<dbReference type="Pfam" id="PF10111">
    <property type="entry name" value="Glyco_tranf_2_2"/>
    <property type="match status" value="1"/>
</dbReference>
<dbReference type="OrthoDB" id="761861at2"/>
<dbReference type="InterPro" id="IPR029044">
    <property type="entry name" value="Nucleotide-diphossugar_trans"/>
</dbReference>
<dbReference type="Gene3D" id="3.40.50.12580">
    <property type="match status" value="1"/>
</dbReference>
<dbReference type="RefSeq" id="WP_076326465.1">
    <property type="nucleotide sequence ID" value="NZ_MRTF01000021.1"/>
</dbReference>
<proteinExistence type="predicted"/>
<dbReference type="CDD" id="cd00761">
    <property type="entry name" value="Glyco_tranf_GTA_type"/>
    <property type="match status" value="1"/>
</dbReference>
<dbReference type="Proteomes" id="UP000187074">
    <property type="component" value="Unassembled WGS sequence"/>
</dbReference>
<feature type="domain" description="Glycosyltransferase 2-like prokaryotic type" evidence="1">
    <location>
        <begin position="22"/>
        <end position="297"/>
    </location>
</feature>
<dbReference type="InterPro" id="IPR019290">
    <property type="entry name" value="GlycosylTrfase-like_prok"/>
</dbReference>
<dbReference type="EMBL" id="MRTF01000021">
    <property type="protein sequence ID" value="OME86471.1"/>
    <property type="molecule type" value="Genomic_DNA"/>
</dbReference>
<evidence type="ECO:0000313" key="3">
    <source>
        <dbReference type="Proteomes" id="UP000187074"/>
    </source>
</evidence>
<dbReference type="AlphaFoldDB" id="A0A1R1ALM9"/>
<dbReference type="InterPro" id="IPR043148">
    <property type="entry name" value="TagF_C"/>
</dbReference>